<dbReference type="AlphaFoldDB" id="A0A2P2IY75"/>
<protein>
    <submittedName>
        <fullName evidence="1">Uncharacterized protein</fullName>
    </submittedName>
</protein>
<dbReference type="EMBL" id="GGEC01005700">
    <property type="protein sequence ID" value="MBW86183.1"/>
    <property type="molecule type" value="Transcribed_RNA"/>
</dbReference>
<proteinExistence type="predicted"/>
<evidence type="ECO:0000313" key="1">
    <source>
        <dbReference type="EMBL" id="MBW86183.1"/>
    </source>
</evidence>
<organism evidence="1">
    <name type="scientific">Rhizophora mucronata</name>
    <name type="common">Asiatic mangrove</name>
    <dbReference type="NCBI Taxonomy" id="61149"/>
    <lineage>
        <taxon>Eukaryota</taxon>
        <taxon>Viridiplantae</taxon>
        <taxon>Streptophyta</taxon>
        <taxon>Embryophyta</taxon>
        <taxon>Tracheophyta</taxon>
        <taxon>Spermatophyta</taxon>
        <taxon>Magnoliopsida</taxon>
        <taxon>eudicotyledons</taxon>
        <taxon>Gunneridae</taxon>
        <taxon>Pentapetalae</taxon>
        <taxon>rosids</taxon>
        <taxon>fabids</taxon>
        <taxon>Malpighiales</taxon>
        <taxon>Rhizophoraceae</taxon>
        <taxon>Rhizophora</taxon>
    </lineage>
</organism>
<sequence length="46" mass="5487">MQYLIILFRTRTRESFQRLASTVEMYMLHGLSQTYNNQTMTQADPT</sequence>
<reference evidence="1" key="1">
    <citation type="submission" date="2018-02" db="EMBL/GenBank/DDBJ databases">
        <title>Rhizophora mucronata_Transcriptome.</title>
        <authorList>
            <person name="Meera S.P."/>
            <person name="Sreeshan A."/>
            <person name="Augustine A."/>
        </authorList>
    </citation>
    <scope>NUCLEOTIDE SEQUENCE</scope>
    <source>
        <tissue evidence="1">Leaf</tissue>
    </source>
</reference>
<name>A0A2P2IY75_RHIMU</name>
<accession>A0A2P2IY75</accession>